<evidence type="ECO:0000313" key="2">
    <source>
        <dbReference type="EMBL" id="WXB06478.1"/>
    </source>
</evidence>
<organism evidence="2 3">
    <name type="scientific">Pendulispora rubella</name>
    <dbReference type="NCBI Taxonomy" id="2741070"/>
    <lineage>
        <taxon>Bacteria</taxon>
        <taxon>Pseudomonadati</taxon>
        <taxon>Myxococcota</taxon>
        <taxon>Myxococcia</taxon>
        <taxon>Myxococcales</taxon>
        <taxon>Sorangiineae</taxon>
        <taxon>Pendulisporaceae</taxon>
        <taxon>Pendulispora</taxon>
    </lineage>
</organism>
<dbReference type="InterPro" id="IPR012349">
    <property type="entry name" value="Split_barrel_FMN-bd"/>
</dbReference>
<sequence length="220" mass="24112">MENRGPLERTPRTTLHRIPDRGSYDRDLAYSILDAGLYASVGIAVEGQPFVIPMVYARLGDRLILHGAAASRLLKAGAKSTPLCVTVTLVDGLVFARSGFHHSMNYRSVMVLGEATEITDTEEKLRALDALVDHAVPGRSRETRPANRKELVATRVLALPIVEASVKTRTGGPKDDEDDMERAYWAGHVPLRLVASEPISDAEHPPRAPMPEAIASYRRP</sequence>
<dbReference type="PANTHER" id="PTHR34071">
    <property type="entry name" value="5-NITROIMIDAZOLE ANTIBIOTICS RESISTANCE PROTEIN, NIMA-FAMILY-RELATED PROTEIN-RELATED"/>
    <property type="match status" value="1"/>
</dbReference>
<keyword evidence="3" id="KW-1185">Reference proteome</keyword>
<gene>
    <name evidence="2" type="ORF">LVJ94_04370</name>
</gene>
<accession>A0ABZ2L956</accession>
<dbReference type="EMBL" id="CP089983">
    <property type="protein sequence ID" value="WXB06478.1"/>
    <property type="molecule type" value="Genomic_DNA"/>
</dbReference>
<reference evidence="2" key="1">
    <citation type="submission" date="2021-12" db="EMBL/GenBank/DDBJ databases">
        <title>Discovery of the Pendulisporaceae a myxobacterial family with distinct sporulation behavior and unique specialized metabolism.</title>
        <authorList>
            <person name="Garcia R."/>
            <person name="Popoff A."/>
            <person name="Bader C.D."/>
            <person name="Loehr J."/>
            <person name="Walesch S."/>
            <person name="Walt C."/>
            <person name="Boldt J."/>
            <person name="Bunk B."/>
            <person name="Haeckl F.J.F.P.J."/>
            <person name="Gunesch A.P."/>
            <person name="Birkelbach J."/>
            <person name="Nuebel U."/>
            <person name="Pietschmann T."/>
            <person name="Bach T."/>
            <person name="Mueller R."/>
        </authorList>
    </citation>
    <scope>NUCLEOTIDE SEQUENCE</scope>
    <source>
        <strain evidence="2">MSr11367</strain>
    </source>
</reference>
<dbReference type="InterPro" id="IPR024747">
    <property type="entry name" value="Pyridox_Oxase-rel"/>
</dbReference>
<dbReference type="PANTHER" id="PTHR34071:SF2">
    <property type="entry name" value="FLAVIN-NUCLEOTIDE-BINDING PROTEIN"/>
    <property type="match status" value="1"/>
</dbReference>
<dbReference type="RefSeq" id="WP_394836126.1">
    <property type="nucleotide sequence ID" value="NZ_CP089929.1"/>
</dbReference>
<dbReference type="Proteomes" id="UP001374803">
    <property type="component" value="Chromosome"/>
</dbReference>
<name>A0ABZ2L956_9BACT</name>
<dbReference type="SUPFAM" id="SSF50475">
    <property type="entry name" value="FMN-binding split barrel"/>
    <property type="match status" value="1"/>
</dbReference>
<evidence type="ECO:0000313" key="3">
    <source>
        <dbReference type="Proteomes" id="UP001374803"/>
    </source>
</evidence>
<feature type="region of interest" description="Disordered" evidence="1">
    <location>
        <begin position="197"/>
        <end position="220"/>
    </location>
</feature>
<protein>
    <submittedName>
        <fullName evidence="2">Pyridoxamine 5'-phosphate oxidase family protein</fullName>
    </submittedName>
</protein>
<evidence type="ECO:0000256" key="1">
    <source>
        <dbReference type="SAM" id="MobiDB-lite"/>
    </source>
</evidence>
<proteinExistence type="predicted"/>
<dbReference type="Pfam" id="PF12900">
    <property type="entry name" value="Pyridox_ox_2"/>
    <property type="match status" value="1"/>
</dbReference>
<dbReference type="Gene3D" id="2.30.110.10">
    <property type="entry name" value="Electron Transport, Fmn-binding Protein, Chain A"/>
    <property type="match status" value="1"/>
</dbReference>